<evidence type="ECO:0000256" key="2">
    <source>
        <dbReference type="ARBA" id="ARBA00022729"/>
    </source>
</evidence>
<evidence type="ECO:0000256" key="1">
    <source>
        <dbReference type="ARBA" id="ARBA00022536"/>
    </source>
</evidence>
<feature type="disulfide bond" evidence="6">
    <location>
        <begin position="1253"/>
        <end position="1262"/>
    </location>
</feature>
<organism evidence="13">
    <name type="scientific">Thelazia callipaeda</name>
    <name type="common">Oriental eyeworm</name>
    <name type="synonym">Parasitic nematode</name>
    <dbReference type="NCBI Taxonomy" id="103827"/>
    <lineage>
        <taxon>Eukaryota</taxon>
        <taxon>Metazoa</taxon>
        <taxon>Ecdysozoa</taxon>
        <taxon>Nematoda</taxon>
        <taxon>Chromadorea</taxon>
        <taxon>Rhabditida</taxon>
        <taxon>Spirurina</taxon>
        <taxon>Spiruromorpha</taxon>
        <taxon>Thelazioidea</taxon>
        <taxon>Thelaziidae</taxon>
        <taxon>Thelazia</taxon>
    </lineage>
</organism>
<dbReference type="Pfam" id="PF02210">
    <property type="entry name" value="Laminin_G_2"/>
    <property type="match status" value="3"/>
</dbReference>
<dbReference type="PROSITE" id="PS00010">
    <property type="entry name" value="ASX_HYDROXYL"/>
    <property type="match status" value="7"/>
</dbReference>
<feature type="disulfide bond" evidence="6">
    <location>
        <begin position="1330"/>
        <end position="1339"/>
    </location>
</feature>
<evidence type="ECO:0000256" key="3">
    <source>
        <dbReference type="ARBA" id="ARBA00022737"/>
    </source>
</evidence>
<feature type="domain" description="EGF-like" evidence="10">
    <location>
        <begin position="1455"/>
        <end position="1491"/>
    </location>
</feature>
<feature type="disulfide bond" evidence="6">
    <location>
        <begin position="160"/>
        <end position="169"/>
    </location>
</feature>
<keyword evidence="8" id="KW-0472">Membrane</keyword>
<dbReference type="InterPro" id="IPR001881">
    <property type="entry name" value="EGF-like_Ca-bd_dom"/>
</dbReference>
<dbReference type="InterPro" id="IPR018097">
    <property type="entry name" value="EGF_Ca-bd_CS"/>
</dbReference>
<feature type="disulfide bond" evidence="6">
    <location>
        <begin position="1346"/>
        <end position="1356"/>
    </location>
</feature>
<dbReference type="SUPFAM" id="SSF57196">
    <property type="entry name" value="EGF/Laminin"/>
    <property type="match status" value="11"/>
</dbReference>
<feature type="disulfide bond" evidence="6">
    <location>
        <begin position="269"/>
        <end position="278"/>
    </location>
</feature>
<reference evidence="13" key="1">
    <citation type="submission" date="2016-04" db="UniProtKB">
        <authorList>
            <consortium name="WormBaseParasite"/>
        </authorList>
    </citation>
    <scope>IDENTIFICATION</scope>
</reference>
<feature type="domain" description="EGF-like" evidence="10">
    <location>
        <begin position="906"/>
        <end position="942"/>
    </location>
</feature>
<feature type="disulfide bond" evidence="6">
    <location>
        <begin position="698"/>
        <end position="707"/>
    </location>
</feature>
<dbReference type="InterPro" id="IPR013320">
    <property type="entry name" value="ConA-like_dom_sf"/>
</dbReference>
<feature type="domain" description="EGF-like" evidence="10">
    <location>
        <begin position="360"/>
        <end position="399"/>
    </location>
</feature>
<keyword evidence="12" id="KW-1185">Reference proteome</keyword>
<keyword evidence="3" id="KW-0677">Repeat</keyword>
<dbReference type="SMART" id="SM00282">
    <property type="entry name" value="LamG"/>
    <property type="match status" value="3"/>
</dbReference>
<feature type="disulfide bond" evidence="6">
    <location>
        <begin position="1292"/>
        <end position="1301"/>
    </location>
</feature>
<dbReference type="SUPFAM" id="SSF57184">
    <property type="entry name" value="Growth factor receptor domain"/>
    <property type="match status" value="1"/>
</dbReference>
<keyword evidence="8" id="KW-0812">Transmembrane</keyword>
<feature type="domain" description="EGF-like" evidence="10">
    <location>
        <begin position="1304"/>
        <end position="1340"/>
    </location>
</feature>
<feature type="domain" description="Laminin G" evidence="9">
    <location>
        <begin position="714"/>
        <end position="910"/>
    </location>
</feature>
<feature type="disulfide bond" evidence="6">
    <location>
        <begin position="1443"/>
        <end position="1452"/>
    </location>
</feature>
<dbReference type="STRING" id="103827.A0A158RCU1"/>
<feature type="disulfide bond" evidence="6">
    <location>
        <begin position="1609"/>
        <end position="1618"/>
    </location>
</feature>
<feature type="disulfide bond" evidence="6">
    <location>
        <begin position="1481"/>
        <end position="1490"/>
    </location>
</feature>
<dbReference type="InterPro" id="IPR009030">
    <property type="entry name" value="Growth_fac_rcpt_cys_sf"/>
</dbReference>
<feature type="domain" description="EGF-like" evidence="10">
    <location>
        <begin position="1190"/>
        <end position="1225"/>
    </location>
</feature>
<feature type="domain" description="EGF-like" evidence="10">
    <location>
        <begin position="1227"/>
        <end position="1263"/>
    </location>
</feature>
<evidence type="ECO:0000313" key="11">
    <source>
        <dbReference type="EMBL" id="VDN06462.1"/>
    </source>
</evidence>
<dbReference type="FunFam" id="2.10.25.10:FF:000118">
    <property type="entry name" value="protein delta homolog 2"/>
    <property type="match status" value="1"/>
</dbReference>
<feature type="domain" description="EGF-like" evidence="10">
    <location>
        <begin position="1416"/>
        <end position="1453"/>
    </location>
</feature>
<evidence type="ECO:0000256" key="5">
    <source>
        <dbReference type="ARBA" id="ARBA00023180"/>
    </source>
</evidence>
<reference evidence="11 12" key="2">
    <citation type="submission" date="2018-11" db="EMBL/GenBank/DDBJ databases">
        <authorList>
            <consortium name="Pathogen Informatics"/>
        </authorList>
    </citation>
    <scope>NUCLEOTIDE SEQUENCE [LARGE SCALE GENOMIC DNA]</scope>
</reference>
<evidence type="ECO:0000256" key="4">
    <source>
        <dbReference type="ARBA" id="ARBA00023157"/>
    </source>
</evidence>
<feature type="disulfide bond" evidence="6">
    <location>
        <begin position="198"/>
        <end position="207"/>
    </location>
</feature>
<feature type="domain" description="EGF-like" evidence="10">
    <location>
        <begin position="1266"/>
        <end position="1302"/>
    </location>
</feature>
<evidence type="ECO:0000313" key="13">
    <source>
        <dbReference type="WBParaSite" id="TCLT_0000888701-mRNA-1"/>
    </source>
</evidence>
<feature type="disulfide bond" evidence="6">
    <location>
        <begin position="389"/>
        <end position="398"/>
    </location>
</feature>
<feature type="region of interest" description="Disordered" evidence="7">
    <location>
        <begin position="1666"/>
        <end position="1694"/>
    </location>
</feature>
<dbReference type="InterPro" id="IPR049883">
    <property type="entry name" value="NOTCH1_EGF-like"/>
</dbReference>
<dbReference type="OMA" id="EFFPLKA"/>
<evidence type="ECO:0000256" key="6">
    <source>
        <dbReference type="PROSITE-ProRule" id="PRU00076"/>
    </source>
</evidence>
<dbReference type="Pfam" id="PF00008">
    <property type="entry name" value="EGF"/>
    <property type="match status" value="6"/>
</dbReference>
<feature type="domain" description="EGF-like" evidence="10">
    <location>
        <begin position="672"/>
        <end position="708"/>
    </location>
</feature>
<evidence type="ECO:0000259" key="10">
    <source>
        <dbReference type="PROSITE" id="PS50026"/>
    </source>
</evidence>
<evidence type="ECO:0000313" key="12">
    <source>
        <dbReference type="Proteomes" id="UP000276776"/>
    </source>
</evidence>
<dbReference type="Proteomes" id="UP000276776">
    <property type="component" value="Unassembled WGS sequence"/>
</dbReference>
<sequence>MVALVRSTKTAEVSDVYALRDLKDYFVNWKKFAPKNVATMDFAPLPVRDKGVSAQKINTTGFSGELCEIRSFDCQVQGCPVGQRCVIIENDISECVTDLCDPNPCQHNATCKQIKNTFECDCTNGFDGVLCGNDIDECVNSPCRNDAICVNTLGSFTCLCKDGFKGALCEEGTTCDPNPCFNGGICIVDVDGSYHCSCPPGFTSDLCENRIERECNCKSSKQICVNGVCKCPEGLMGKDCNEPMPWSCTRDGGCENGGTCVESTGGCLCEPGFTGLHCEHVLECTINGNYCVHGSCIWSANGTICKCEDGFEGKYCEENVVNVDPCLSKTCNNGKCVVKNEGNTAVCICPEGSTGEFCETIDVCATKPCLNNGECLFDSTSSSNFTCLCARGFSGLRCESVAYETECVPDCMAGEVCEQNNGTFTCAKSQVSCDDCLHSFRCIENSGNAVCICETSWTGPKCDQPIEECRQLSCPDYQICRNRITVTGRVAFCGCAPGLIGSACATNTANTFHTSSFFLHQSSDNILDSPISDYTLSFAFRTTLADTHILSTENILSELQFALSIRHGYLYGNFTGLVYRKVLPFMVNDDHWYTVVFNNTEKIVSLEVREEDFVLTRFKMKERKNMGIFWTRLGKGRSDGFKGCIRDLFINGEFINMRKSINVFGVTEGCHRSEICTPNPCQNDGICHDQWDEFLCDCKKPFLPPYCLHQTEEVTFGHKNMKSKLQLSTENNLESIKLLTNIEFLLRTNKPNGTVLYLGEKNSDDVGTFIALQSINGLLDVRSRLGGKKIFSRSIHTDKIDDNKVRSINLIRDRNNFSVSIDGVERMKFAVENRFDHPLLADTLILGSSKDLPAGVFSTSDFFKGTLQDLRVNGYLVPLTELHDHIEVGKFGVETERENILEGTVSDDICDLLKPCVNGKCFNTFNDFECVCEHSWVGKQCNERDHCALSSCGANVTCTNYEGGYVCTSPATFLSKSSAYFKLEGNKATKAFKFSEISFTVRTRSTLGHIIYLKMLNTFLSVQLINGLVSLEALINDNIKKQSANIMVNDGILHKIAVTHNGIYIDGKIANKKSLLPLLTSSLNLNENITLIIGRRNDEMLSFEGCIEDMKIGSASPVSFFNGEQAGGMLENITHFKLDKRQNIITDRCYSEELCGVTNPCKNGAICRDLWNLRECKCQPGFNGTYCETRINYCENHNCKFGICLNGITDYRCQCLPEYTGKFCDKKQDLCKLFPCLNGGHCTSKNGKYNCDCPAQFVGARCQTLKSSKCASVPCENGAKCTEINDTFECDCPLGFENTLCDAKKDFCEPNLCKNGATCLSRNDDFECLCTASYEGRLCDIQKDYCTTSPCVHGPCKTINDDFWCDCDSGWKGPHCDIDVDECIRFPCEHDGNCTNTPGSYYCTCDNYYSGDRCEIVGSCVAEPCGANANCVQQTAASHTCLCKHGYTGHYCNDVIDYCKDEPCRNGATCEKFVGGFSCLCLPGFTGETCSVDIDDCVENICENGGICIDRINGYECNCENTGYQGVYCTEDVDECALDICVHGNCTNLVGSYNCSCNTGYFGKRCQLEDPCYSNDSNQTRHDCLHGTCVNSEVITQNGLEFANYECKCEPGYGGEHCIHLVQTRKPFPLSYVAGPLTALIMAFFIIGCVLFILVIFRGRRANQGTYSPSHHEISTSRMPMNSVLKSPPEERLI</sequence>
<feature type="disulfide bond" evidence="6">
    <location>
        <begin position="122"/>
        <end position="131"/>
    </location>
</feature>
<feature type="disulfide bond" evidence="6">
    <location>
        <begin position="326"/>
        <end position="336"/>
    </location>
</feature>
<comment type="caution">
    <text evidence="6">Lacks conserved residue(s) required for the propagation of feature annotation.</text>
</comment>
<dbReference type="CDD" id="cd00054">
    <property type="entry name" value="EGF_CA"/>
    <property type="match status" value="10"/>
</dbReference>
<dbReference type="PROSITE" id="PS01187">
    <property type="entry name" value="EGF_CA"/>
    <property type="match status" value="4"/>
</dbReference>
<feature type="domain" description="EGF-like" evidence="10">
    <location>
        <begin position="134"/>
        <end position="170"/>
    </location>
</feature>
<feature type="domain" description="Laminin G" evidence="9">
    <location>
        <begin position="970"/>
        <end position="1149"/>
    </location>
</feature>
<feature type="domain" description="Laminin G" evidence="9">
    <location>
        <begin position="507"/>
        <end position="670"/>
    </location>
</feature>
<feature type="transmembrane region" description="Helical" evidence="8">
    <location>
        <begin position="1632"/>
        <end position="1657"/>
    </location>
</feature>
<dbReference type="PROSITE" id="PS00022">
    <property type="entry name" value="EGF_1"/>
    <property type="match status" value="19"/>
</dbReference>
<feature type="disulfide bond" evidence="6">
    <location>
        <begin position="1194"/>
        <end position="1204"/>
    </location>
</feature>
<feature type="disulfide bond" evidence="6">
    <location>
        <begin position="932"/>
        <end position="941"/>
    </location>
</feature>
<feature type="domain" description="EGF-like" evidence="10">
    <location>
        <begin position="244"/>
        <end position="279"/>
    </location>
</feature>
<keyword evidence="8" id="KW-1133">Transmembrane helix</keyword>
<dbReference type="FunFam" id="2.10.25.10:FF:000151">
    <property type="entry name" value="FAT atypical cadherin 4"/>
    <property type="match status" value="1"/>
</dbReference>
<keyword evidence="4 6" id="KW-1015">Disulfide bond</keyword>
<evidence type="ECO:0000259" key="9">
    <source>
        <dbReference type="PROSITE" id="PS50025"/>
    </source>
</evidence>
<feature type="disulfide bond" evidence="6">
    <location>
        <begin position="307"/>
        <end position="316"/>
    </location>
</feature>
<keyword evidence="1 6" id="KW-0245">EGF-like domain</keyword>
<dbReference type="WBParaSite" id="TCLT_0000888701-mRNA-1">
    <property type="protein sequence ID" value="TCLT_0000888701-mRNA-1"/>
    <property type="gene ID" value="TCLT_0000888701"/>
</dbReference>
<dbReference type="PROSITE" id="PS01186">
    <property type="entry name" value="EGF_2"/>
    <property type="match status" value="14"/>
</dbReference>
<proteinExistence type="predicted"/>
<feature type="domain" description="EGF-like" evidence="10">
    <location>
        <begin position="1151"/>
        <end position="1188"/>
    </location>
</feature>
<name>A0A158RCU1_THECL</name>
<protein>
    <submittedName>
        <fullName evidence="13">Tenascin</fullName>
    </submittedName>
</protein>
<feature type="disulfide bond" evidence="6">
    <location>
        <begin position="1178"/>
        <end position="1187"/>
    </location>
</feature>
<feature type="domain" description="EGF-like" evidence="10">
    <location>
        <begin position="1379"/>
        <end position="1415"/>
    </location>
</feature>
<feature type="domain" description="EGF-like" evidence="10">
    <location>
        <begin position="1532"/>
        <end position="1567"/>
    </location>
</feature>
<dbReference type="InterPro" id="IPR000742">
    <property type="entry name" value="EGF"/>
</dbReference>
<keyword evidence="2" id="KW-0732">Signal</keyword>
<dbReference type="Gene3D" id="2.60.120.200">
    <property type="match status" value="3"/>
</dbReference>
<dbReference type="InterPro" id="IPR001791">
    <property type="entry name" value="Laminin_G"/>
</dbReference>
<dbReference type="GO" id="GO:0045597">
    <property type="term" value="P:positive regulation of cell differentiation"/>
    <property type="evidence" value="ECO:0007669"/>
    <property type="project" value="UniProtKB-ARBA"/>
</dbReference>
<dbReference type="CDD" id="cd00110">
    <property type="entry name" value="LamG"/>
    <property type="match status" value="2"/>
</dbReference>
<feature type="domain" description="EGF-like" evidence="10">
    <location>
        <begin position="280"/>
        <end position="317"/>
    </location>
</feature>
<feature type="disulfide bond" evidence="6">
    <location>
        <begin position="1215"/>
        <end position="1224"/>
    </location>
</feature>
<feature type="disulfide bond" evidence="6">
    <location>
        <begin position="1557"/>
        <end position="1566"/>
    </location>
</feature>
<feature type="disulfide bond" evidence="6">
    <location>
        <begin position="1405"/>
        <end position="1414"/>
    </location>
</feature>
<accession>A0A158RCU1</accession>
<dbReference type="InterPro" id="IPR000152">
    <property type="entry name" value="EGF-type_Asp/Asn_hydroxyl_site"/>
</dbReference>
<feature type="domain" description="EGF-like" evidence="10">
    <location>
        <begin position="1580"/>
        <end position="1619"/>
    </location>
</feature>
<dbReference type="FunFam" id="2.10.25.10:FF:000472">
    <property type="entry name" value="Uncharacterized protein, isoform A"/>
    <property type="match status" value="2"/>
</dbReference>
<feature type="domain" description="EGF-like" evidence="10">
    <location>
        <begin position="322"/>
        <end position="359"/>
    </location>
</feature>
<dbReference type="SMART" id="SM00179">
    <property type="entry name" value="EGF_CA"/>
    <property type="match status" value="20"/>
</dbReference>
<feature type="disulfide bond" evidence="6">
    <location>
        <begin position="1367"/>
        <end position="1376"/>
    </location>
</feature>
<dbReference type="Gene3D" id="2.10.25.10">
    <property type="entry name" value="Laminin"/>
    <property type="match status" value="21"/>
</dbReference>
<feature type="disulfide bond" evidence="6">
    <location>
        <begin position="1536"/>
        <end position="1546"/>
    </location>
</feature>
<dbReference type="Pfam" id="PF07645">
    <property type="entry name" value="EGF_CA"/>
    <property type="match status" value="3"/>
</dbReference>
<dbReference type="InterPro" id="IPR013032">
    <property type="entry name" value="EGF-like_CS"/>
</dbReference>
<dbReference type="OrthoDB" id="430340at2759"/>
<dbReference type="GO" id="GO:0005509">
    <property type="term" value="F:calcium ion binding"/>
    <property type="evidence" value="ECO:0007669"/>
    <property type="project" value="InterPro"/>
</dbReference>
<gene>
    <name evidence="11" type="ORF">TCLT_LOCUS8876</name>
</gene>
<feature type="domain" description="EGF-like" evidence="10">
    <location>
        <begin position="1493"/>
        <end position="1530"/>
    </location>
</feature>
<dbReference type="PROSITE" id="PS50025">
    <property type="entry name" value="LAM_G_DOMAIN"/>
    <property type="match status" value="3"/>
</dbReference>
<dbReference type="EMBL" id="UYYF01004695">
    <property type="protein sequence ID" value="VDN06462.1"/>
    <property type="molecule type" value="Genomic_DNA"/>
</dbReference>
<dbReference type="SUPFAM" id="SSF49899">
    <property type="entry name" value="Concanavalin A-like lectins/glucanases"/>
    <property type="match status" value="3"/>
</dbReference>
<feature type="disulfide bond" evidence="6">
    <location>
        <begin position="349"/>
        <end position="358"/>
    </location>
</feature>
<dbReference type="PANTHER" id="PTHR12916">
    <property type="entry name" value="CYTOCHROME C OXIDASE POLYPEPTIDE VIC-2"/>
    <property type="match status" value="1"/>
</dbReference>
<dbReference type="Pfam" id="PF12661">
    <property type="entry name" value="hEGF"/>
    <property type="match status" value="5"/>
</dbReference>
<dbReference type="FunFam" id="2.10.25.10:FF:000012">
    <property type="entry name" value="Delta-like protein"/>
    <property type="match status" value="1"/>
</dbReference>
<dbReference type="PANTHER" id="PTHR12916:SF4">
    <property type="entry name" value="UNINFLATABLE, ISOFORM C"/>
    <property type="match status" value="1"/>
</dbReference>
<keyword evidence="5" id="KW-0325">Glycoprotein</keyword>
<dbReference type="PROSITE" id="PS50026">
    <property type="entry name" value="EGF_3"/>
    <property type="match status" value="21"/>
</dbReference>
<evidence type="ECO:0000256" key="8">
    <source>
        <dbReference type="SAM" id="Phobius"/>
    </source>
</evidence>
<feature type="domain" description="EGF-like" evidence="10">
    <location>
        <begin position="96"/>
        <end position="132"/>
    </location>
</feature>
<dbReference type="SMART" id="SM00181">
    <property type="entry name" value="EGF"/>
    <property type="match status" value="24"/>
</dbReference>
<feature type="domain" description="EGF-like" evidence="10">
    <location>
        <begin position="1342"/>
        <end position="1377"/>
    </location>
</feature>
<evidence type="ECO:0000256" key="7">
    <source>
        <dbReference type="SAM" id="MobiDB-lite"/>
    </source>
</evidence>
<feature type="domain" description="EGF-like" evidence="10">
    <location>
        <begin position="171"/>
        <end position="208"/>
    </location>
</feature>